<dbReference type="EMBL" id="BROD01000001">
    <property type="protein sequence ID" value="GKX67227.1"/>
    <property type="molecule type" value="Genomic_DNA"/>
</dbReference>
<sequence>MYLIGGAVVNLVHSIKAGLSLEMPGTNGASSAEVVKAVQNGSLDEKTLDEAVKRILQIVLKTKENKKDISYSKEEQHKLAKQASIESTVLLKNEDNILPLKKQGKIAVIGEFAKTPRYQGSGSSRVNATKIDAPYDEICKTCEEKATVAFASGYNLTDDNINQNIIGEAKELAKQSDITILFAGLPDVYESEGYDRNHMHIPENQIKLINELASVTKNIIVILMNGAPIEMPWIDKTKGVLEAYLGGQAVGSAIADILFGEVSPSGKLAETFPIKLEDNPSYLNFPGEGDVVEYKEGLFVGYRYYDKKKLKPLFPFGFGLSYTNFDYKSIKVDKNELLDNESLNVTVSIKNTGSITAKEVVQLYVRDVCSSLIRPEKELKAFEKIELKPNEEKEITFTLNKRAFAYYNVDINDWYVEDGDFEILVGKSSEDILLKEKVIVKSTTSLKKTYTLNSLLGDILNDQRGKDVLADKAFADALGMFGKIDELDATMLSFIYGFPLRTIIGFSQGKMTEEMLENLLNKLNN</sequence>
<organism evidence="1 2">
    <name type="scientific">Inconstantimicrobium mannanitabidum</name>
    <dbReference type="NCBI Taxonomy" id="1604901"/>
    <lineage>
        <taxon>Bacteria</taxon>
        <taxon>Bacillati</taxon>
        <taxon>Bacillota</taxon>
        <taxon>Clostridia</taxon>
        <taxon>Eubacteriales</taxon>
        <taxon>Clostridiaceae</taxon>
        <taxon>Inconstantimicrobium</taxon>
    </lineage>
</organism>
<keyword evidence="2" id="KW-1185">Reference proteome</keyword>
<name>A0ACB5RDH9_9CLOT</name>
<protein>
    <submittedName>
        <fullName evidence="1">Uncharacterized protein</fullName>
    </submittedName>
</protein>
<comment type="caution">
    <text evidence="1">The sequence shown here is derived from an EMBL/GenBank/DDBJ whole genome shotgun (WGS) entry which is preliminary data.</text>
</comment>
<accession>A0ACB5RDH9</accession>
<evidence type="ECO:0000313" key="1">
    <source>
        <dbReference type="EMBL" id="GKX67227.1"/>
    </source>
</evidence>
<evidence type="ECO:0000313" key="2">
    <source>
        <dbReference type="Proteomes" id="UP001058074"/>
    </source>
</evidence>
<proteinExistence type="predicted"/>
<gene>
    <name evidence="1" type="ORF">rsdtw13_24850</name>
</gene>
<dbReference type="Proteomes" id="UP001058074">
    <property type="component" value="Unassembled WGS sequence"/>
</dbReference>
<reference evidence="1" key="1">
    <citation type="journal article" date="2025" name="Int. J. Syst. Evol. Microbiol.">
        <title>Inconstantimicrobium mannanitabidum sp. nov., a novel member of the family Clostridiaceae isolated from anoxic soil under the treatment of reductive soil disinfestation.</title>
        <authorList>
            <person name="Ueki A."/>
            <person name="Tonouchi A."/>
            <person name="Honma S."/>
            <person name="Kaku N."/>
            <person name="Ueki K."/>
        </authorList>
    </citation>
    <scope>NUCLEOTIDE SEQUENCE</scope>
    <source>
        <strain evidence="1">TW13</strain>
    </source>
</reference>